<dbReference type="RefSeq" id="XP_034268821.1">
    <property type="nucleotide sequence ID" value="XM_034412930.1"/>
</dbReference>
<organism evidence="3 4">
    <name type="scientific">Pantherophis guttatus</name>
    <name type="common">Corn snake</name>
    <name type="synonym">Elaphe guttata</name>
    <dbReference type="NCBI Taxonomy" id="94885"/>
    <lineage>
        <taxon>Eukaryota</taxon>
        <taxon>Metazoa</taxon>
        <taxon>Chordata</taxon>
        <taxon>Craniata</taxon>
        <taxon>Vertebrata</taxon>
        <taxon>Euteleostomi</taxon>
        <taxon>Lepidosauria</taxon>
        <taxon>Squamata</taxon>
        <taxon>Bifurcata</taxon>
        <taxon>Unidentata</taxon>
        <taxon>Episquamata</taxon>
        <taxon>Toxicofera</taxon>
        <taxon>Serpentes</taxon>
        <taxon>Colubroidea</taxon>
        <taxon>Colubridae</taxon>
        <taxon>Colubrinae</taxon>
        <taxon>Pantherophis</taxon>
    </lineage>
</organism>
<evidence type="ECO:0000256" key="2">
    <source>
        <dbReference type="SAM" id="MobiDB-lite"/>
    </source>
</evidence>
<dbReference type="GO" id="GO:0007020">
    <property type="term" value="P:microtubule nucleation"/>
    <property type="evidence" value="ECO:0007669"/>
    <property type="project" value="TreeGrafter"/>
</dbReference>
<dbReference type="GeneID" id="117663061"/>
<evidence type="ECO:0000313" key="4">
    <source>
        <dbReference type="RefSeq" id="XP_034268821.1"/>
    </source>
</evidence>
<feature type="coiled-coil region" evidence="1">
    <location>
        <begin position="492"/>
        <end position="533"/>
    </location>
</feature>
<accession>A0A6P9BKU9</accession>
<proteinExistence type="predicted"/>
<dbReference type="GO" id="GO:0045931">
    <property type="term" value="P:positive regulation of mitotic cell cycle"/>
    <property type="evidence" value="ECO:0007669"/>
    <property type="project" value="TreeGrafter"/>
</dbReference>
<feature type="coiled-coil region" evidence="1">
    <location>
        <begin position="193"/>
        <end position="274"/>
    </location>
</feature>
<dbReference type="OMA" id="DEMCAVV"/>
<feature type="coiled-coil region" evidence="1">
    <location>
        <begin position="411"/>
        <end position="438"/>
    </location>
</feature>
<dbReference type="InParanoid" id="A0A6P9BKU9"/>
<feature type="coiled-coil region" evidence="1">
    <location>
        <begin position="623"/>
        <end position="687"/>
    </location>
</feature>
<dbReference type="PANTHER" id="PTHR46725">
    <property type="entry name" value="COILED-COIL DOMAIN-CONTAINING PROTEIN 57"/>
    <property type="match status" value="1"/>
</dbReference>
<gene>
    <name evidence="4" type="primary">CCDC57</name>
</gene>
<dbReference type="KEGG" id="pgut:117663061"/>
<dbReference type="GO" id="GO:0034451">
    <property type="term" value="C:centriolar satellite"/>
    <property type="evidence" value="ECO:0007669"/>
    <property type="project" value="TreeGrafter"/>
</dbReference>
<sequence length="1009" mass="116207">MQRGLAEKRRLVAGKQLLAVIRIRSICSLPGRLSGRANRYSFHGNEASAVATALLRFEENTLLGGDDTGRELFKGIRPRSALRTLQLEALTAFTGLPLIKGTTMLYAEEDLNELLICKEQELKELQARQIHFQETTLQETRKQLQEMHRKYNSLKEDFTYNLKILEERDRELERYDTLFIQLKMVENANQAEVSDLRIQVDKLQQALAQETKKQEALKDQYQRKLKEHHLALEQLHSSKDSDISHYHQEYENMKEQLERKLQEVEGELALQRQELLVEIDTEIKKREHEFRQKADEMSNLVLSHELKVKLLTKELEALKEAGMKAADSLKVAEAANLELEKQVRGKDWEIKDTTAIKDAQIQDLESKLASVQLGWEKEKETFERKHATIDHFAREKEAVIVSMKQAHVEQTHRWKNQIQKLQTNKETLEMKLDQAEYRFIDQLRQKEAIIEKRSNLSCCFLRLEHELEELKTNWDSQVARISKETVSKNLQIQAQQEEIVKLKAEVVALNQDIERYKQQFSLAIEKEESLERAKVQGELEWQRRCENAERNQYHKSEALIQNLSTARDQATAALKEKEEKLHGLEAVLSTITFERDQACQQLCLLKEKQGTVGVSEHFLPADIQTLQQQNKILRSVIAEMRKEMETLNNQAASFDDTKMKIQNADHKQSLEEEIRRLGGKSEAIDKRKENATEAPRKVLVSSLNVTRCNKATQTFHPDYFVSGNDGTLHHSKVAAVKFLEKNEIEHSRTGNPLVKWLQEDSVHPKQQLLSMGAGDGPHQHFRNHGKVIQARLKAAAKKICCLSKEKQQLLEMVNRLRTELGEASKEGFQDCNDSKNENDTFPGALYPKELVQEAKQHFLALDHLQCHVTKQIGLDSCTRNCTADPSVSKAPVIQQSQQLRRESPSLSQQSLLSSSAPSSLEEIWQMLEMGSSPSVLSPKNIDQEKCQIINEPKRLEESPRKAQEDPLAVEGTKFDVQSRLKPKKSPYIQSNKPQKSQRITKIRNYNIKD</sequence>
<dbReference type="GO" id="GO:0005814">
    <property type="term" value="C:centriole"/>
    <property type="evidence" value="ECO:0007669"/>
    <property type="project" value="TreeGrafter"/>
</dbReference>
<keyword evidence="1" id="KW-0175">Coiled coil</keyword>
<dbReference type="AlphaFoldDB" id="A0A6P9BKU9"/>
<dbReference type="CTD" id="284001"/>
<dbReference type="GO" id="GO:0060271">
    <property type="term" value="P:cilium assembly"/>
    <property type="evidence" value="ECO:0007669"/>
    <property type="project" value="TreeGrafter"/>
</dbReference>
<protein>
    <submittedName>
        <fullName evidence="4">Coiled-coil domain-containing protein 57 isoform X1</fullName>
    </submittedName>
</protein>
<feature type="compositionally biased region" description="Polar residues" evidence="2">
    <location>
        <begin position="987"/>
        <end position="999"/>
    </location>
</feature>
<feature type="coiled-coil region" evidence="1">
    <location>
        <begin position="108"/>
        <end position="157"/>
    </location>
</feature>
<evidence type="ECO:0000313" key="3">
    <source>
        <dbReference type="Proteomes" id="UP001652622"/>
    </source>
</evidence>
<dbReference type="OrthoDB" id="568502at2759"/>
<feature type="region of interest" description="Disordered" evidence="2">
    <location>
        <begin position="951"/>
        <end position="1009"/>
    </location>
</feature>
<dbReference type="Proteomes" id="UP001652622">
    <property type="component" value="Unplaced"/>
</dbReference>
<evidence type="ECO:0000256" key="1">
    <source>
        <dbReference type="SAM" id="Coils"/>
    </source>
</evidence>
<dbReference type="GO" id="GO:0007099">
    <property type="term" value="P:centriole replication"/>
    <property type="evidence" value="ECO:0007669"/>
    <property type="project" value="TreeGrafter"/>
</dbReference>
<name>A0A6P9BKU9_PANGU</name>
<feature type="compositionally biased region" description="Basic and acidic residues" evidence="2">
    <location>
        <begin position="951"/>
        <end position="964"/>
    </location>
</feature>
<reference evidence="4" key="1">
    <citation type="submission" date="2025-08" db="UniProtKB">
        <authorList>
            <consortium name="RefSeq"/>
        </authorList>
    </citation>
    <scope>IDENTIFICATION</scope>
    <source>
        <tissue evidence="4">Blood</tissue>
    </source>
</reference>
<dbReference type="InterPro" id="IPR042481">
    <property type="entry name" value="CCDC57"/>
</dbReference>
<dbReference type="PANTHER" id="PTHR46725:SF1">
    <property type="entry name" value="COILED-COIL DOMAIN-CONTAINING PROTEIN 57"/>
    <property type="match status" value="1"/>
</dbReference>
<dbReference type="GO" id="GO:0005876">
    <property type="term" value="C:spindle microtubule"/>
    <property type="evidence" value="ECO:0007669"/>
    <property type="project" value="TreeGrafter"/>
</dbReference>
<keyword evidence="3" id="KW-1185">Reference proteome</keyword>
<feature type="coiled-coil region" evidence="1">
    <location>
        <begin position="560"/>
        <end position="587"/>
    </location>
</feature>